<gene>
    <name evidence="12" type="primary">ilvE</name>
    <name evidence="13" type="ORF">CVV26_02370</name>
</gene>
<comment type="cofactor">
    <cofactor evidence="1 12">
        <name>pyridoxal 5'-phosphate</name>
        <dbReference type="ChEBI" id="CHEBI:597326"/>
    </cofactor>
</comment>
<dbReference type="PANTHER" id="PTHR42743">
    <property type="entry name" value="AMINO-ACID AMINOTRANSFERASE"/>
    <property type="match status" value="1"/>
</dbReference>
<comment type="catalytic activity">
    <reaction evidence="9 12">
        <text>L-valine + 2-oxoglutarate = 3-methyl-2-oxobutanoate + L-glutamate</text>
        <dbReference type="Rhea" id="RHEA:24813"/>
        <dbReference type="ChEBI" id="CHEBI:11851"/>
        <dbReference type="ChEBI" id="CHEBI:16810"/>
        <dbReference type="ChEBI" id="CHEBI:29985"/>
        <dbReference type="ChEBI" id="CHEBI:57762"/>
        <dbReference type="EC" id="2.6.1.42"/>
    </reaction>
</comment>
<dbReference type="UniPathway" id="UPA00048">
    <property type="reaction ID" value="UER00073"/>
</dbReference>
<dbReference type="NCBIfam" id="NF005146">
    <property type="entry name" value="PRK06606.1"/>
    <property type="match status" value="1"/>
</dbReference>
<protein>
    <recommendedName>
        <fullName evidence="12">Branched-chain-amino-acid aminotransferase</fullName>
        <shortName evidence="12">BCAT</shortName>
        <ecNumber evidence="12">2.6.1.42</ecNumber>
    </recommendedName>
</protein>
<dbReference type="EC" id="2.6.1.42" evidence="12"/>
<proteinExistence type="inferred from homology"/>
<evidence type="ECO:0000256" key="12">
    <source>
        <dbReference type="RuleBase" id="RU364094"/>
    </source>
</evidence>
<keyword evidence="7 12" id="KW-0808">Transferase</keyword>
<organism evidence="13 14">
    <name type="scientific">Candidatus Kuenenbacteria bacterium HGW-Kuenenbacteria-1</name>
    <dbReference type="NCBI Taxonomy" id="2013812"/>
    <lineage>
        <taxon>Bacteria</taxon>
        <taxon>Candidatus Kueneniibacteriota</taxon>
    </lineage>
</organism>
<dbReference type="AlphaFoldDB" id="A0A2N1UN64"/>
<dbReference type="FunFam" id="3.20.10.10:FF:000002">
    <property type="entry name" value="D-alanine aminotransferase"/>
    <property type="match status" value="1"/>
</dbReference>
<evidence type="ECO:0000256" key="11">
    <source>
        <dbReference type="ARBA" id="ARBA00049229"/>
    </source>
</evidence>
<dbReference type="UniPathway" id="UPA00047">
    <property type="reaction ID" value="UER00058"/>
</dbReference>
<dbReference type="GO" id="GO:0009097">
    <property type="term" value="P:isoleucine biosynthetic process"/>
    <property type="evidence" value="ECO:0007669"/>
    <property type="project" value="UniProtKB-UniPathway"/>
</dbReference>
<dbReference type="PANTHER" id="PTHR42743:SF11">
    <property type="entry name" value="AMINODEOXYCHORISMATE LYASE"/>
    <property type="match status" value="1"/>
</dbReference>
<dbReference type="GO" id="GO:0009099">
    <property type="term" value="P:L-valine biosynthetic process"/>
    <property type="evidence" value="ECO:0007669"/>
    <property type="project" value="UniProtKB-UniPathway"/>
</dbReference>
<evidence type="ECO:0000256" key="9">
    <source>
        <dbReference type="ARBA" id="ARBA00048212"/>
    </source>
</evidence>
<evidence type="ECO:0000313" key="13">
    <source>
        <dbReference type="EMBL" id="PKL72256.1"/>
    </source>
</evidence>
<dbReference type="EMBL" id="PGYQ01000010">
    <property type="protein sequence ID" value="PKL72256.1"/>
    <property type="molecule type" value="Genomic_DNA"/>
</dbReference>
<dbReference type="InterPro" id="IPR005785">
    <property type="entry name" value="B_amino_transI"/>
</dbReference>
<comment type="caution">
    <text evidence="13">The sequence shown here is derived from an EMBL/GenBank/DDBJ whole genome shotgun (WGS) entry which is preliminary data.</text>
</comment>
<keyword evidence="8 12" id="KW-0663">Pyridoxal phosphate</keyword>
<evidence type="ECO:0000256" key="4">
    <source>
        <dbReference type="ARBA" id="ARBA00005072"/>
    </source>
</evidence>
<dbReference type="InterPro" id="IPR036038">
    <property type="entry name" value="Aminotransferase-like"/>
</dbReference>
<dbReference type="InterPro" id="IPR043131">
    <property type="entry name" value="BCAT-like_N"/>
</dbReference>
<evidence type="ECO:0000256" key="7">
    <source>
        <dbReference type="ARBA" id="ARBA00022679"/>
    </source>
</evidence>
<reference evidence="13 14" key="1">
    <citation type="journal article" date="2017" name="ISME J.">
        <title>Potential for microbial H2 and metal transformations associated with novel bacteria and archaea in deep terrestrial subsurface sediments.</title>
        <authorList>
            <person name="Hernsdorf A.W."/>
            <person name="Amano Y."/>
            <person name="Miyakawa K."/>
            <person name="Ise K."/>
            <person name="Suzuki Y."/>
            <person name="Anantharaman K."/>
            <person name="Probst A."/>
            <person name="Burstein D."/>
            <person name="Thomas B.C."/>
            <person name="Banfield J.F."/>
        </authorList>
    </citation>
    <scope>NUCLEOTIDE SEQUENCE [LARGE SCALE GENOMIC DNA]</scope>
    <source>
        <strain evidence="13">HGW-Kuenenbacteria-1</strain>
    </source>
</reference>
<comment type="pathway">
    <text evidence="3 12">Amino-acid biosynthesis; L-valine biosynthesis; L-valine from pyruvate: step 4/4.</text>
</comment>
<comment type="pathway">
    <text evidence="2 12">Amino-acid biosynthesis; L-isoleucine biosynthesis; L-isoleucine from 2-oxobutanoate: step 4/4.</text>
</comment>
<keyword evidence="12" id="KW-0028">Amino-acid biosynthesis</keyword>
<dbReference type="Proteomes" id="UP000233414">
    <property type="component" value="Unassembled WGS sequence"/>
</dbReference>
<dbReference type="SUPFAM" id="SSF56752">
    <property type="entry name" value="D-aminoacid aminotransferase-like PLP-dependent enzymes"/>
    <property type="match status" value="1"/>
</dbReference>
<dbReference type="Gene3D" id="3.30.470.10">
    <property type="match status" value="1"/>
</dbReference>
<evidence type="ECO:0000256" key="1">
    <source>
        <dbReference type="ARBA" id="ARBA00001933"/>
    </source>
</evidence>
<sequence length="301" mass="34284">MPYETKYIWLDGKFVPFAQAKIHIINHSLHYGSAVFEGIRCYKTAKGSAVFRLTEHIDRLFHSGAVMGMKIPYKKVEIIKIIKELIRKNKLSECYIRPIIFYGNCMKVDPHGASVHFSIIIWPWGKLLNKDSVTVKTSPFIRIHPQSSIMSAKISGHYVNSSISSMQATKAGYDEALLLDYRGNIAEGPGENIFFVKKKIINTPKKGTILPGITRDSIEKIVIDLGYKFVQKEIKPKDIKNYEEAFFTGTAAEVNAIGKIDNYKFGQGKEGKAVKEIKEKYIRIIHGEEKKYEKWLSYINA</sequence>
<comment type="pathway">
    <text evidence="4 12">Amino-acid biosynthesis; L-leucine biosynthesis; L-leucine from 3-methyl-2-oxobutanoate: step 4/4.</text>
</comment>
<comment type="function">
    <text evidence="12">Acts on leucine, isoleucine and valine.</text>
</comment>
<evidence type="ECO:0000256" key="3">
    <source>
        <dbReference type="ARBA" id="ARBA00004931"/>
    </source>
</evidence>
<comment type="catalytic activity">
    <reaction evidence="11 12">
        <text>L-leucine + 2-oxoglutarate = 4-methyl-2-oxopentanoate + L-glutamate</text>
        <dbReference type="Rhea" id="RHEA:18321"/>
        <dbReference type="ChEBI" id="CHEBI:16810"/>
        <dbReference type="ChEBI" id="CHEBI:17865"/>
        <dbReference type="ChEBI" id="CHEBI:29985"/>
        <dbReference type="ChEBI" id="CHEBI:57427"/>
        <dbReference type="EC" id="2.6.1.42"/>
    </reaction>
</comment>
<evidence type="ECO:0000256" key="6">
    <source>
        <dbReference type="ARBA" id="ARBA00022576"/>
    </source>
</evidence>
<dbReference type="GO" id="GO:0009098">
    <property type="term" value="P:L-leucine biosynthetic process"/>
    <property type="evidence" value="ECO:0007669"/>
    <property type="project" value="UniProtKB-UniPathway"/>
</dbReference>
<dbReference type="GO" id="GO:0052654">
    <property type="term" value="F:L-leucine-2-oxoglutarate transaminase activity"/>
    <property type="evidence" value="ECO:0007669"/>
    <property type="project" value="RHEA"/>
</dbReference>
<comment type="similarity">
    <text evidence="5 12">Belongs to the class-IV pyridoxal-phosphate-dependent aminotransferase family.</text>
</comment>
<dbReference type="InterPro" id="IPR050571">
    <property type="entry name" value="Class-IV_PLP-Dep_Aminotrnsfr"/>
</dbReference>
<comment type="catalytic activity">
    <reaction evidence="10 12">
        <text>L-isoleucine + 2-oxoglutarate = (S)-3-methyl-2-oxopentanoate + L-glutamate</text>
        <dbReference type="Rhea" id="RHEA:24801"/>
        <dbReference type="ChEBI" id="CHEBI:16810"/>
        <dbReference type="ChEBI" id="CHEBI:29985"/>
        <dbReference type="ChEBI" id="CHEBI:35146"/>
        <dbReference type="ChEBI" id="CHEBI:58045"/>
        <dbReference type="EC" id="2.6.1.42"/>
    </reaction>
</comment>
<accession>A0A2N1UN64</accession>
<dbReference type="Pfam" id="PF01063">
    <property type="entry name" value="Aminotran_4"/>
    <property type="match status" value="1"/>
</dbReference>
<dbReference type="Gene3D" id="3.20.10.10">
    <property type="entry name" value="D-amino Acid Aminotransferase, subunit A, domain 2"/>
    <property type="match status" value="1"/>
</dbReference>
<dbReference type="InterPro" id="IPR043132">
    <property type="entry name" value="BCAT-like_C"/>
</dbReference>
<keyword evidence="6 12" id="KW-0032">Aminotransferase</keyword>
<evidence type="ECO:0000256" key="8">
    <source>
        <dbReference type="ARBA" id="ARBA00022898"/>
    </source>
</evidence>
<evidence type="ECO:0000256" key="5">
    <source>
        <dbReference type="ARBA" id="ARBA00009320"/>
    </source>
</evidence>
<name>A0A2N1UN64_9BACT</name>
<evidence type="ECO:0000256" key="10">
    <source>
        <dbReference type="ARBA" id="ARBA00048798"/>
    </source>
</evidence>
<evidence type="ECO:0000256" key="2">
    <source>
        <dbReference type="ARBA" id="ARBA00004824"/>
    </source>
</evidence>
<dbReference type="GO" id="GO:0052656">
    <property type="term" value="F:L-isoleucine-2-oxoglutarate transaminase activity"/>
    <property type="evidence" value="ECO:0007669"/>
    <property type="project" value="RHEA"/>
</dbReference>
<evidence type="ECO:0000313" key="14">
    <source>
        <dbReference type="Proteomes" id="UP000233414"/>
    </source>
</evidence>
<keyword evidence="12" id="KW-0100">Branched-chain amino acid biosynthesis</keyword>
<dbReference type="InterPro" id="IPR001544">
    <property type="entry name" value="Aminotrans_IV"/>
</dbReference>
<dbReference type="NCBIfam" id="TIGR01122">
    <property type="entry name" value="ilvE_I"/>
    <property type="match status" value="1"/>
</dbReference>
<dbReference type="UniPathway" id="UPA00049">
    <property type="reaction ID" value="UER00062"/>
</dbReference>
<dbReference type="GO" id="GO:0052655">
    <property type="term" value="F:L-valine-2-oxoglutarate transaminase activity"/>
    <property type="evidence" value="ECO:0007669"/>
    <property type="project" value="RHEA"/>
</dbReference>